<feature type="domain" description="Immune inhibitor A-like metallopeptidase VEG" evidence="2">
    <location>
        <begin position="624"/>
        <end position="780"/>
    </location>
</feature>
<dbReference type="NCBIfam" id="TIGR03296">
    <property type="entry name" value="M6dom_TIGR03296"/>
    <property type="match status" value="1"/>
</dbReference>
<protein>
    <submittedName>
        <fullName evidence="3">Immune inhibitor A</fullName>
    </submittedName>
</protein>
<dbReference type="Gene3D" id="2.60.120.260">
    <property type="entry name" value="Galactose-binding domain-like"/>
    <property type="match status" value="1"/>
</dbReference>
<dbReference type="EMBL" id="VFQF01000002">
    <property type="protein sequence ID" value="TQN46475.1"/>
    <property type="molecule type" value="Genomic_DNA"/>
</dbReference>
<dbReference type="AlphaFoldDB" id="A0A543PQX4"/>
<evidence type="ECO:0000313" key="4">
    <source>
        <dbReference type="Proteomes" id="UP000320085"/>
    </source>
</evidence>
<dbReference type="OrthoDB" id="275270at2"/>
<comment type="caution">
    <text evidence="3">The sequence shown here is derived from an EMBL/GenBank/DDBJ whole genome shotgun (WGS) entry which is preliminary data.</text>
</comment>
<dbReference type="SUPFAM" id="SSF55486">
    <property type="entry name" value="Metalloproteases ('zincins'), catalytic domain"/>
    <property type="match status" value="1"/>
</dbReference>
<organism evidence="3 4">
    <name type="scientific">Humibacillus xanthopallidus</name>
    <dbReference type="NCBI Taxonomy" id="412689"/>
    <lineage>
        <taxon>Bacteria</taxon>
        <taxon>Bacillati</taxon>
        <taxon>Actinomycetota</taxon>
        <taxon>Actinomycetes</taxon>
        <taxon>Micrococcales</taxon>
        <taxon>Intrasporangiaceae</taxon>
        <taxon>Humibacillus</taxon>
    </lineage>
</organism>
<dbReference type="Proteomes" id="UP000320085">
    <property type="component" value="Unassembled WGS sequence"/>
</dbReference>
<dbReference type="PANTHER" id="PTHR41775:SF1">
    <property type="entry name" value="PEPTIDASE M6-LIKE DOMAIN-CONTAINING PROTEIN"/>
    <property type="match status" value="1"/>
</dbReference>
<dbReference type="GO" id="GO:0006508">
    <property type="term" value="P:proteolysis"/>
    <property type="evidence" value="ECO:0007669"/>
    <property type="project" value="InterPro"/>
</dbReference>
<evidence type="ECO:0000259" key="2">
    <source>
        <dbReference type="Pfam" id="PF20774"/>
    </source>
</evidence>
<dbReference type="Pfam" id="PF20773">
    <property type="entry name" value="InhA-like_MAM"/>
    <property type="match status" value="1"/>
</dbReference>
<dbReference type="InterPro" id="IPR008757">
    <property type="entry name" value="Peptidase_M6-like_domain"/>
</dbReference>
<sequence length="790" mass="85465">MRRTSVGLLSLALAAGMGVSIGAPMVGALPNASPNTVHVGDAAAPAGSDDFSSPQQDKARALKQRALTEVLDGKATAVKQGKSTVAKISTGKKGSGATDEYVELSREGTDKIFVVLAEFGNQRSASYPDVDSDPNTPGPTTWDGPLHNAIPQPDRSLDNSTNWNANYSRDYFQNLYFGTGGTIGAGGTQETVKQWYERQSSGRYSIDGQVSDWVKVPYNEARYGRDFCGSHVCTNTWALVRDGVNQWVADQKAKGQTDTQIKATLATYDQWDRYDADNDGNFNEPDGYIDHFQIVHAGGDQADGDPIQGEDAIWSHRWFAYYNTAGSQGPAGNLNGGTQIGTTGMWVGDYTIQPENGGMSVFTHEYGHDLGLPDLYDSATGADNGVNWWSMMAQSRQAGPKDKSIGSRGSDFGAWEKLFLGWLDYKYIPTVTAAGSTVDLGPHEYNSAKKQAVIVGLPDKTVVTKLATPYAGSKSWYGGREDATNATMTRDVTLAAGTSTLSFQTNYFIEDCTCDFAYVEVNDGSGWATIPGTITGKENNGITGTTNDTWVPATFDLSAYAGKTVSLRFRYATDPAYTERGFFVDDVQVVSGGTILVNSGAETGNEGWTLDGFSAVGSETTMDYPNYYIASHRDYVSFDQYLKSGPYNFGWLNTKPDFVEHFPYQDGLLISYWDLSQADNNTGAHPGEGEILPVDANPAPVPVGDGTLLRPRIAGYDAPFSLETSDSFTYHKNSVGYRITGKPAQPVFDDSKQYWYPSTPTTGVKVPNNGVNIGITGQNGTSMTVKVWKR</sequence>
<dbReference type="InterPro" id="IPR048665">
    <property type="entry name" value="InhA-like_VEG"/>
</dbReference>
<dbReference type="Pfam" id="PF05547">
    <property type="entry name" value="Peptidase_M6"/>
    <property type="match status" value="1"/>
</dbReference>
<evidence type="ECO:0000259" key="1">
    <source>
        <dbReference type="Pfam" id="PF05547"/>
    </source>
</evidence>
<gene>
    <name evidence="3" type="ORF">FHX52_3199</name>
</gene>
<proteinExistence type="predicted"/>
<dbReference type="PANTHER" id="PTHR41775">
    <property type="entry name" value="SECRETED PROTEIN-RELATED"/>
    <property type="match status" value="1"/>
</dbReference>
<name>A0A543PQX4_9MICO</name>
<feature type="domain" description="Peptidase M6-like" evidence="1">
    <location>
        <begin position="101"/>
        <end position="420"/>
    </location>
</feature>
<reference evidence="3 4" key="1">
    <citation type="submission" date="2019-06" db="EMBL/GenBank/DDBJ databases">
        <title>Sequencing the genomes of 1000 actinobacteria strains.</title>
        <authorList>
            <person name="Klenk H.-P."/>
        </authorList>
    </citation>
    <scope>NUCLEOTIDE SEQUENCE [LARGE SCALE GENOMIC DNA]</scope>
    <source>
        <strain evidence="3 4">DSM 21776</strain>
    </source>
</reference>
<dbReference type="GO" id="GO:0008233">
    <property type="term" value="F:peptidase activity"/>
    <property type="evidence" value="ECO:0007669"/>
    <property type="project" value="InterPro"/>
</dbReference>
<dbReference type="PIRSF" id="PIRSF007519">
    <property type="entry name" value="Protease_InhA"/>
    <property type="match status" value="1"/>
</dbReference>
<accession>A0A543PQX4</accession>
<dbReference type="InterPro" id="IPR012300">
    <property type="entry name" value="Pept_M6_InhA"/>
</dbReference>
<evidence type="ECO:0000313" key="3">
    <source>
        <dbReference type="EMBL" id="TQN46475.1"/>
    </source>
</evidence>
<dbReference type="RefSeq" id="WP_141823276.1">
    <property type="nucleotide sequence ID" value="NZ_BAAAQC010000012.1"/>
</dbReference>
<dbReference type="Pfam" id="PF20774">
    <property type="entry name" value="InhA-like_VEG"/>
    <property type="match status" value="1"/>
</dbReference>